<feature type="transmembrane region" description="Helical" evidence="1">
    <location>
        <begin position="79"/>
        <end position="97"/>
    </location>
</feature>
<keyword evidence="1" id="KW-0812">Transmembrane</keyword>
<organism evidence="3 4">
    <name type="scientific">Fulvitalea axinellae</name>
    <dbReference type="NCBI Taxonomy" id="1182444"/>
    <lineage>
        <taxon>Bacteria</taxon>
        <taxon>Pseudomonadati</taxon>
        <taxon>Bacteroidota</taxon>
        <taxon>Cytophagia</taxon>
        <taxon>Cytophagales</taxon>
        <taxon>Persicobacteraceae</taxon>
        <taxon>Fulvitalea</taxon>
    </lineage>
</organism>
<accession>A0AAU9CY62</accession>
<evidence type="ECO:0000256" key="1">
    <source>
        <dbReference type="SAM" id="Phobius"/>
    </source>
</evidence>
<evidence type="ECO:0000259" key="2">
    <source>
        <dbReference type="Pfam" id="PF13559"/>
    </source>
</evidence>
<protein>
    <recommendedName>
        <fullName evidence="2">Protein-glutamine gamma-glutamyltransferase-like C-terminal domain-containing protein</fullName>
    </recommendedName>
</protein>
<proteinExistence type="predicted"/>
<gene>
    <name evidence="3" type="ORF">FUAX_28490</name>
</gene>
<keyword evidence="1" id="KW-0472">Membrane</keyword>
<evidence type="ECO:0000313" key="4">
    <source>
        <dbReference type="Proteomes" id="UP001348817"/>
    </source>
</evidence>
<feature type="domain" description="Protein-glutamine gamma-glutamyltransferase-like C-terminal" evidence="2">
    <location>
        <begin position="162"/>
        <end position="212"/>
    </location>
</feature>
<dbReference type="InterPro" id="IPR025403">
    <property type="entry name" value="TgpA-like_C"/>
</dbReference>
<evidence type="ECO:0000313" key="3">
    <source>
        <dbReference type="EMBL" id="BDD10417.1"/>
    </source>
</evidence>
<dbReference type="RefSeq" id="WP_338391974.1">
    <property type="nucleotide sequence ID" value="NZ_AP025314.1"/>
</dbReference>
<keyword evidence="4" id="KW-1185">Reference proteome</keyword>
<reference evidence="3 4" key="1">
    <citation type="submission" date="2021-12" db="EMBL/GenBank/DDBJ databases">
        <title>Genome sequencing of bacteria with rrn-lacking chromosome and rrn-plasmid.</title>
        <authorList>
            <person name="Anda M."/>
            <person name="Iwasaki W."/>
        </authorList>
    </citation>
    <scope>NUCLEOTIDE SEQUENCE [LARGE SCALE GENOMIC DNA]</scope>
    <source>
        <strain evidence="3 4">DSM 100852</strain>
    </source>
</reference>
<dbReference type="Pfam" id="PF13559">
    <property type="entry name" value="DUF4129"/>
    <property type="match status" value="1"/>
</dbReference>
<keyword evidence="1" id="KW-1133">Transmembrane helix</keyword>
<sequence length="229" mass="26374">MRVSPISLLILLAIVAGGVLAPRTAPASDRAYRLDKEALEKKSKSLDYTEDYYEFEPVKRKKKGTGGFSLAGMIPALKILAYAIVIGFLLWVAYYVARRYSGFSNPNVRNADLSFSEDLEKDIRDLDLDGMLKAALSAKDYKAAVRVLFLLSLRSLSKGEFLEVSREKTNYQYVRELRERPEMRETFRRITFEFERFWYADLMAGEEDFDRVSGYHEELKKQIPDVEHA</sequence>
<dbReference type="KEGG" id="fax:FUAX_28490"/>
<dbReference type="Proteomes" id="UP001348817">
    <property type="component" value="Chromosome"/>
</dbReference>
<dbReference type="EMBL" id="AP025314">
    <property type="protein sequence ID" value="BDD10417.1"/>
    <property type="molecule type" value="Genomic_DNA"/>
</dbReference>
<dbReference type="AlphaFoldDB" id="A0AAU9CY62"/>
<name>A0AAU9CY62_9BACT</name>